<sequence>MIRLPTMEDLPGLLRRVQGGAVCSERVTVKAVIWQGGQLGLLHSPRWGCYKFPGGVEPGEDHAAALTRELREETGAELLELGPCLLTVTELAPAQEPEAEVFQMGSFCYACQVTEAQHSPALETYEAELGLEPCWVAPQVAAQANAAALRQPGSPRWIPREIAVLRALAGQA</sequence>
<dbReference type="PROSITE" id="PS51462">
    <property type="entry name" value="NUDIX"/>
    <property type="match status" value="1"/>
</dbReference>
<dbReference type="RefSeq" id="WP_126352066.1">
    <property type="nucleotide sequence ID" value="NZ_CP086380.1"/>
</dbReference>
<organism evidence="3 4">
    <name type="scientific">Deinococcus radiophilus</name>
    <dbReference type="NCBI Taxonomy" id="32062"/>
    <lineage>
        <taxon>Bacteria</taxon>
        <taxon>Thermotogati</taxon>
        <taxon>Deinococcota</taxon>
        <taxon>Deinococci</taxon>
        <taxon>Deinococcales</taxon>
        <taxon>Deinococcaceae</taxon>
        <taxon>Deinococcus</taxon>
    </lineage>
</organism>
<dbReference type="InterPro" id="IPR015797">
    <property type="entry name" value="NUDIX_hydrolase-like_dom_sf"/>
</dbReference>
<dbReference type="SUPFAM" id="SSF55811">
    <property type="entry name" value="Nudix"/>
    <property type="match status" value="1"/>
</dbReference>
<dbReference type="PROSITE" id="PS00893">
    <property type="entry name" value="NUDIX_BOX"/>
    <property type="match status" value="1"/>
</dbReference>
<dbReference type="InterPro" id="IPR020084">
    <property type="entry name" value="NUDIX_hydrolase_CS"/>
</dbReference>
<dbReference type="Gene3D" id="3.90.79.10">
    <property type="entry name" value="Nucleoside Triphosphate Pyrophosphohydrolase"/>
    <property type="match status" value="1"/>
</dbReference>
<evidence type="ECO:0000313" key="4">
    <source>
        <dbReference type="Proteomes" id="UP000277766"/>
    </source>
</evidence>
<keyword evidence="4" id="KW-1185">Reference proteome</keyword>
<dbReference type="GO" id="GO:0016787">
    <property type="term" value="F:hydrolase activity"/>
    <property type="evidence" value="ECO:0007669"/>
    <property type="project" value="UniProtKB-KW"/>
</dbReference>
<reference evidence="3 4" key="1">
    <citation type="submission" date="2018-12" db="EMBL/GenBank/DDBJ databases">
        <title>Deinococcus radiophilus ATCC 27603 genome sequencing and assembly.</title>
        <authorList>
            <person name="Maclea K.S."/>
            <person name="Maynard C.R."/>
        </authorList>
    </citation>
    <scope>NUCLEOTIDE SEQUENCE [LARGE SCALE GENOMIC DNA]</scope>
    <source>
        <strain evidence="3 4">ATCC 27603</strain>
    </source>
</reference>
<gene>
    <name evidence="3" type="ORF">EJ104_07125</name>
</gene>
<dbReference type="InterPro" id="IPR000086">
    <property type="entry name" value="NUDIX_hydrolase_dom"/>
</dbReference>
<feature type="domain" description="Nudix hydrolase" evidence="2">
    <location>
        <begin position="13"/>
        <end position="159"/>
    </location>
</feature>
<evidence type="ECO:0000313" key="3">
    <source>
        <dbReference type="EMBL" id="RTR27044.1"/>
    </source>
</evidence>
<dbReference type="AlphaFoldDB" id="A0A431VV11"/>
<dbReference type="Pfam" id="PF00293">
    <property type="entry name" value="NUDIX"/>
    <property type="match status" value="1"/>
</dbReference>
<dbReference type="EMBL" id="RXPE01000012">
    <property type="protein sequence ID" value="RTR27044.1"/>
    <property type="molecule type" value="Genomic_DNA"/>
</dbReference>
<name>A0A431VV11_9DEIO</name>
<comment type="caution">
    <text evidence="3">The sequence shown here is derived from an EMBL/GenBank/DDBJ whole genome shotgun (WGS) entry which is preliminary data.</text>
</comment>
<keyword evidence="1" id="KW-0378">Hydrolase</keyword>
<accession>A0A431VV11</accession>
<evidence type="ECO:0000256" key="1">
    <source>
        <dbReference type="ARBA" id="ARBA00022801"/>
    </source>
</evidence>
<evidence type="ECO:0000259" key="2">
    <source>
        <dbReference type="PROSITE" id="PS51462"/>
    </source>
</evidence>
<dbReference type="OrthoDB" id="511483at2"/>
<dbReference type="Proteomes" id="UP000277766">
    <property type="component" value="Unassembled WGS sequence"/>
</dbReference>
<protein>
    <submittedName>
        <fullName evidence="3">NUDIX domain-containing protein</fullName>
    </submittedName>
</protein>
<proteinExistence type="predicted"/>